<name>A0A8D8F338_CULPI</name>
<sequence>MRSPVHSVGLPKAARPAYPRGPLTKPQKPAQTRQTLPEASVVSSLRTGVQNLPQTDRSRRGNTPGTPAGGVYVRVVLQAVHNSPVAAGSPRDLAPQAGISLRAVRQDLPHHRNARQTSQET</sequence>
<proteinExistence type="predicted"/>
<organism evidence="2">
    <name type="scientific">Culex pipiens</name>
    <name type="common">House mosquito</name>
    <dbReference type="NCBI Taxonomy" id="7175"/>
    <lineage>
        <taxon>Eukaryota</taxon>
        <taxon>Metazoa</taxon>
        <taxon>Ecdysozoa</taxon>
        <taxon>Arthropoda</taxon>
        <taxon>Hexapoda</taxon>
        <taxon>Insecta</taxon>
        <taxon>Pterygota</taxon>
        <taxon>Neoptera</taxon>
        <taxon>Endopterygota</taxon>
        <taxon>Diptera</taxon>
        <taxon>Nematocera</taxon>
        <taxon>Culicoidea</taxon>
        <taxon>Culicidae</taxon>
        <taxon>Culicinae</taxon>
        <taxon>Culicini</taxon>
        <taxon>Culex</taxon>
        <taxon>Culex</taxon>
    </lineage>
</organism>
<dbReference type="EMBL" id="HBUE01029101">
    <property type="protein sequence ID" value="CAG6455683.1"/>
    <property type="molecule type" value="Transcribed_RNA"/>
</dbReference>
<feature type="compositionally biased region" description="Polar residues" evidence="1">
    <location>
        <begin position="29"/>
        <end position="65"/>
    </location>
</feature>
<reference evidence="2" key="1">
    <citation type="submission" date="2021-05" db="EMBL/GenBank/DDBJ databases">
        <authorList>
            <person name="Alioto T."/>
            <person name="Alioto T."/>
            <person name="Gomez Garrido J."/>
        </authorList>
    </citation>
    <scope>NUCLEOTIDE SEQUENCE</scope>
</reference>
<protein>
    <submittedName>
        <fullName evidence="2">(northern house mosquito) hypothetical protein</fullName>
    </submittedName>
</protein>
<accession>A0A8D8F338</accession>
<dbReference type="AlphaFoldDB" id="A0A8D8F338"/>
<evidence type="ECO:0000313" key="2">
    <source>
        <dbReference type="EMBL" id="CAG6455683.1"/>
    </source>
</evidence>
<feature type="region of interest" description="Disordered" evidence="1">
    <location>
        <begin position="1"/>
        <end position="69"/>
    </location>
</feature>
<evidence type="ECO:0000256" key="1">
    <source>
        <dbReference type="SAM" id="MobiDB-lite"/>
    </source>
</evidence>